<proteinExistence type="predicted"/>
<reference evidence="1" key="2">
    <citation type="submission" date="2023-05" db="EMBL/GenBank/DDBJ databases">
        <authorList>
            <consortium name="Lawrence Berkeley National Laboratory"/>
            <person name="Steindorff A."/>
            <person name="Hensen N."/>
            <person name="Bonometti L."/>
            <person name="Westerberg I."/>
            <person name="Brannstrom I.O."/>
            <person name="Guillou S."/>
            <person name="Cros-Aarteil S."/>
            <person name="Calhoun S."/>
            <person name="Haridas S."/>
            <person name="Kuo A."/>
            <person name="Mondo S."/>
            <person name="Pangilinan J."/>
            <person name="Riley R."/>
            <person name="Labutti K."/>
            <person name="Andreopoulos B."/>
            <person name="Lipzen A."/>
            <person name="Chen C."/>
            <person name="Yanf M."/>
            <person name="Daum C."/>
            <person name="Ng V."/>
            <person name="Clum A."/>
            <person name="Ohm R."/>
            <person name="Martin F."/>
            <person name="Silar P."/>
            <person name="Natvig D."/>
            <person name="Lalanne C."/>
            <person name="Gautier V."/>
            <person name="Ament-Velasquez S.L."/>
            <person name="Kruys A."/>
            <person name="Hutchinson M.I."/>
            <person name="Powell A.J."/>
            <person name="Barry K."/>
            <person name="Miller A.N."/>
            <person name="Grigoriev I.V."/>
            <person name="Debuchy R."/>
            <person name="Gladieux P."/>
            <person name="Thoren M.H."/>
            <person name="Johannesson H."/>
        </authorList>
    </citation>
    <scope>NUCLEOTIDE SEQUENCE</scope>
    <source>
        <strain evidence="1">CBS 123565</strain>
    </source>
</reference>
<reference evidence="1" key="1">
    <citation type="journal article" date="2023" name="Mol. Phylogenet. Evol.">
        <title>Genome-scale phylogeny and comparative genomics of the fungal order Sordariales.</title>
        <authorList>
            <person name="Hensen N."/>
            <person name="Bonometti L."/>
            <person name="Westerberg I."/>
            <person name="Brannstrom I.O."/>
            <person name="Guillou S."/>
            <person name="Cros-Aarteil S."/>
            <person name="Calhoun S."/>
            <person name="Haridas S."/>
            <person name="Kuo A."/>
            <person name="Mondo S."/>
            <person name="Pangilinan J."/>
            <person name="Riley R."/>
            <person name="LaButti K."/>
            <person name="Andreopoulos B."/>
            <person name="Lipzen A."/>
            <person name="Chen C."/>
            <person name="Yan M."/>
            <person name="Daum C."/>
            <person name="Ng V."/>
            <person name="Clum A."/>
            <person name="Steindorff A."/>
            <person name="Ohm R.A."/>
            <person name="Martin F."/>
            <person name="Silar P."/>
            <person name="Natvig D.O."/>
            <person name="Lalanne C."/>
            <person name="Gautier V."/>
            <person name="Ament-Velasquez S.L."/>
            <person name="Kruys A."/>
            <person name="Hutchinson M.I."/>
            <person name="Powell A.J."/>
            <person name="Barry K."/>
            <person name="Miller A.N."/>
            <person name="Grigoriev I.V."/>
            <person name="Debuchy R."/>
            <person name="Gladieux P."/>
            <person name="Hiltunen Thoren M."/>
            <person name="Johannesson H."/>
        </authorList>
    </citation>
    <scope>NUCLEOTIDE SEQUENCE</scope>
    <source>
        <strain evidence="1">CBS 123565</strain>
    </source>
</reference>
<evidence type="ECO:0000313" key="2">
    <source>
        <dbReference type="Proteomes" id="UP001304895"/>
    </source>
</evidence>
<protein>
    <submittedName>
        <fullName evidence="1">Uncharacterized protein</fullName>
    </submittedName>
</protein>
<evidence type="ECO:0000313" key="1">
    <source>
        <dbReference type="EMBL" id="KAK4134998.1"/>
    </source>
</evidence>
<dbReference type="Proteomes" id="UP001304895">
    <property type="component" value="Unassembled WGS sequence"/>
</dbReference>
<sequence length="166" mass="18354">MYVIQDTGSQPQKLCLPSHPFFALVHFGTRQSPAPASQVPSPTLFQPQVAQHVQGSTLNSKRRSDFPTFCTKALRSPSVLLSLTNLDPSPRRFRPCISEDAHILLLISTGVIPTDHSIFSPSTLRRPCTLCGNFNTHLVHLRPVSLSTKRLALPTSFPIHEHVARS</sequence>
<name>A0AAN6ULA2_9PEZI</name>
<accession>A0AAN6ULA2</accession>
<organism evidence="1 2">
    <name type="scientific">Trichocladium antarcticum</name>
    <dbReference type="NCBI Taxonomy" id="1450529"/>
    <lineage>
        <taxon>Eukaryota</taxon>
        <taxon>Fungi</taxon>
        <taxon>Dikarya</taxon>
        <taxon>Ascomycota</taxon>
        <taxon>Pezizomycotina</taxon>
        <taxon>Sordariomycetes</taxon>
        <taxon>Sordariomycetidae</taxon>
        <taxon>Sordariales</taxon>
        <taxon>Chaetomiaceae</taxon>
        <taxon>Trichocladium</taxon>
    </lineage>
</organism>
<keyword evidence="2" id="KW-1185">Reference proteome</keyword>
<dbReference type="AlphaFoldDB" id="A0AAN6ULA2"/>
<comment type="caution">
    <text evidence="1">The sequence shown here is derived from an EMBL/GenBank/DDBJ whole genome shotgun (WGS) entry which is preliminary data.</text>
</comment>
<dbReference type="EMBL" id="MU853407">
    <property type="protein sequence ID" value="KAK4134998.1"/>
    <property type="molecule type" value="Genomic_DNA"/>
</dbReference>
<gene>
    <name evidence="1" type="ORF">BT67DRAFT_288857</name>
</gene>